<reference evidence="2" key="1">
    <citation type="submission" date="2016-10" db="EMBL/GenBank/DDBJ databases">
        <authorList>
            <person name="Varghese N."/>
            <person name="Submissions S."/>
        </authorList>
    </citation>
    <scope>NUCLEOTIDE SEQUENCE [LARGE SCALE GENOMIC DNA]</scope>
    <source>
        <strain evidence="2">DSM 44796</strain>
    </source>
</reference>
<accession>A0A1G9UCJ0</accession>
<dbReference type="RefSeq" id="WP_256335129.1">
    <property type="nucleotide sequence ID" value="NZ_FNET01000023.1"/>
</dbReference>
<dbReference type="AlphaFoldDB" id="A0A1G9UCJ0"/>
<proteinExistence type="predicted"/>
<dbReference type="EMBL" id="FNET01000023">
    <property type="protein sequence ID" value="SDM57650.1"/>
    <property type="molecule type" value="Genomic_DNA"/>
</dbReference>
<dbReference type="Gene3D" id="1.20.1290.10">
    <property type="entry name" value="AhpD-like"/>
    <property type="match status" value="2"/>
</dbReference>
<gene>
    <name evidence="1" type="ORF">SAMN04488074_123128</name>
</gene>
<dbReference type="Proteomes" id="UP000199682">
    <property type="component" value="Unassembled WGS sequence"/>
</dbReference>
<sequence length="297" mass="32171">MIRLDVLDHGHRLRVRLFFSFAELTSRVPMSDVPKTLLYRPEFLGAPLLDLSAEMMRGPSFWTAGEREYMAMFTAQLLQCPFCIESHTEMTRIASHGEIDAADPGSARPELTTVLALLEKVTTTPGDVSAADVPQGVGREAVLDALHVNLVWNVVNRLANAFGFQLDSDEQLLKGTKSLHRFGYRFPGFLTGPTNGAKTGDRHDRLAGNLRTTVFDSPAKTDPATRLAAASGEPADAPWASYAAKVRDSSYLVTDTDIADLKAAGLSEDEIFEITAAAAVSAALRNLDAGRRAVPQG</sequence>
<evidence type="ECO:0000313" key="2">
    <source>
        <dbReference type="Proteomes" id="UP000199682"/>
    </source>
</evidence>
<name>A0A1G9UCJ0_9PSEU</name>
<dbReference type="InterPro" id="IPR029032">
    <property type="entry name" value="AhpD-like"/>
</dbReference>
<dbReference type="PANTHER" id="PTHR35446:SF2">
    <property type="entry name" value="CARBOXYMUCONOLACTONE DECARBOXYLASE-LIKE DOMAIN-CONTAINING PROTEIN"/>
    <property type="match status" value="1"/>
</dbReference>
<dbReference type="PANTHER" id="PTHR35446">
    <property type="entry name" value="SI:CH211-175M2.5"/>
    <property type="match status" value="1"/>
</dbReference>
<evidence type="ECO:0000313" key="1">
    <source>
        <dbReference type="EMBL" id="SDM57650.1"/>
    </source>
</evidence>
<dbReference type="SUPFAM" id="SSF69118">
    <property type="entry name" value="AhpD-like"/>
    <property type="match status" value="2"/>
</dbReference>
<dbReference type="GO" id="GO:0004601">
    <property type="term" value="F:peroxidase activity"/>
    <property type="evidence" value="ECO:0007669"/>
    <property type="project" value="UniProtKB-KW"/>
</dbReference>
<keyword evidence="1" id="KW-0575">Peroxidase</keyword>
<organism evidence="1 2">
    <name type="scientific">Lentzea albidocapillata subsp. violacea</name>
    <dbReference type="NCBI Taxonomy" id="128104"/>
    <lineage>
        <taxon>Bacteria</taxon>
        <taxon>Bacillati</taxon>
        <taxon>Actinomycetota</taxon>
        <taxon>Actinomycetes</taxon>
        <taxon>Pseudonocardiales</taxon>
        <taxon>Pseudonocardiaceae</taxon>
        <taxon>Lentzea</taxon>
    </lineage>
</organism>
<protein>
    <submittedName>
        <fullName evidence="1">Alkylhydroperoxidase AhpD family core domain-containing protein</fullName>
    </submittedName>
</protein>
<keyword evidence="1" id="KW-0560">Oxidoreductase</keyword>